<reference evidence="7 8" key="1">
    <citation type="journal article" date="2019" name="New Phytol.">
        <title>Comparative genomics reveals unique wood-decay strategies and fruiting body development in the Schizophyllaceae.</title>
        <authorList>
            <person name="Almasi E."/>
            <person name="Sahu N."/>
            <person name="Krizsan K."/>
            <person name="Balint B."/>
            <person name="Kovacs G.M."/>
            <person name="Kiss B."/>
            <person name="Cseklye J."/>
            <person name="Drula E."/>
            <person name="Henrissat B."/>
            <person name="Nagy I."/>
            <person name="Chovatia M."/>
            <person name="Adam C."/>
            <person name="LaButti K."/>
            <person name="Lipzen A."/>
            <person name="Riley R."/>
            <person name="Grigoriev I.V."/>
            <person name="Nagy L.G."/>
        </authorList>
    </citation>
    <scope>NUCLEOTIDE SEQUENCE [LARGE SCALE GENOMIC DNA]</scope>
    <source>
        <strain evidence="7 8">NL-1724</strain>
    </source>
</reference>
<keyword evidence="8" id="KW-1185">Reference proteome</keyword>
<gene>
    <name evidence="7" type="ORF">BD626DRAFT_575474</name>
</gene>
<dbReference type="InterPro" id="IPR017907">
    <property type="entry name" value="Znf_RING_CS"/>
</dbReference>
<evidence type="ECO:0000313" key="7">
    <source>
        <dbReference type="EMBL" id="TRM56614.1"/>
    </source>
</evidence>
<proteinExistence type="predicted"/>
<evidence type="ECO:0000256" key="1">
    <source>
        <dbReference type="ARBA" id="ARBA00022723"/>
    </source>
</evidence>
<dbReference type="PROSITE" id="PS50089">
    <property type="entry name" value="ZF_RING_2"/>
    <property type="match status" value="1"/>
</dbReference>
<feature type="coiled-coil region" evidence="5">
    <location>
        <begin position="75"/>
        <end position="109"/>
    </location>
</feature>
<dbReference type="Pfam" id="PF13639">
    <property type="entry name" value="zf-RING_2"/>
    <property type="match status" value="1"/>
</dbReference>
<evidence type="ECO:0000256" key="5">
    <source>
        <dbReference type="SAM" id="Coils"/>
    </source>
</evidence>
<dbReference type="InterPro" id="IPR013083">
    <property type="entry name" value="Znf_RING/FYVE/PHD"/>
</dbReference>
<keyword evidence="2 4" id="KW-0863">Zinc-finger</keyword>
<evidence type="ECO:0000256" key="3">
    <source>
        <dbReference type="ARBA" id="ARBA00022833"/>
    </source>
</evidence>
<dbReference type="SMART" id="SM00184">
    <property type="entry name" value="RING"/>
    <property type="match status" value="1"/>
</dbReference>
<evidence type="ECO:0000256" key="2">
    <source>
        <dbReference type="ARBA" id="ARBA00022771"/>
    </source>
</evidence>
<dbReference type="PROSITE" id="PS00518">
    <property type="entry name" value="ZF_RING_1"/>
    <property type="match status" value="1"/>
</dbReference>
<dbReference type="Gene3D" id="3.30.40.10">
    <property type="entry name" value="Zinc/RING finger domain, C3HC4 (zinc finger)"/>
    <property type="match status" value="1"/>
</dbReference>
<dbReference type="EMBL" id="VDMD01000064">
    <property type="protein sequence ID" value="TRM56614.1"/>
    <property type="molecule type" value="Genomic_DNA"/>
</dbReference>
<dbReference type="InterPro" id="IPR001841">
    <property type="entry name" value="Znf_RING"/>
</dbReference>
<keyword evidence="1" id="KW-0479">Metal-binding</keyword>
<organism evidence="7 8">
    <name type="scientific">Schizophyllum amplum</name>
    <dbReference type="NCBI Taxonomy" id="97359"/>
    <lineage>
        <taxon>Eukaryota</taxon>
        <taxon>Fungi</taxon>
        <taxon>Dikarya</taxon>
        <taxon>Basidiomycota</taxon>
        <taxon>Agaricomycotina</taxon>
        <taxon>Agaricomycetes</taxon>
        <taxon>Agaricomycetidae</taxon>
        <taxon>Agaricales</taxon>
        <taxon>Schizophyllaceae</taxon>
        <taxon>Schizophyllum</taxon>
    </lineage>
</organism>
<dbReference type="AlphaFoldDB" id="A0A550BVN7"/>
<comment type="caution">
    <text evidence="7">The sequence shown here is derived from an EMBL/GenBank/DDBJ whole genome shotgun (WGS) entry which is preliminary data.</text>
</comment>
<evidence type="ECO:0000256" key="4">
    <source>
        <dbReference type="PROSITE-ProRule" id="PRU00175"/>
    </source>
</evidence>
<evidence type="ECO:0000313" key="8">
    <source>
        <dbReference type="Proteomes" id="UP000320762"/>
    </source>
</evidence>
<dbReference type="Proteomes" id="UP000320762">
    <property type="component" value="Unassembled WGS sequence"/>
</dbReference>
<dbReference type="OrthoDB" id="527344at2759"/>
<dbReference type="PANTHER" id="PTHR23041">
    <property type="entry name" value="RING FINGER DOMAIN-CONTAINING"/>
    <property type="match status" value="1"/>
</dbReference>
<accession>A0A550BVN7</accession>
<keyword evidence="5" id="KW-0175">Coiled coil</keyword>
<evidence type="ECO:0000259" key="6">
    <source>
        <dbReference type="PROSITE" id="PS50089"/>
    </source>
</evidence>
<dbReference type="InterPro" id="IPR047134">
    <property type="entry name" value="RNF4"/>
</dbReference>
<protein>
    <recommendedName>
        <fullName evidence="6">RING-type domain-containing protein</fullName>
    </recommendedName>
</protein>
<keyword evidence="3" id="KW-0862">Zinc</keyword>
<sequence>MPAARPARSHPAVSYNGNPFAGRLATKVSSKVAVKKDTIDNKHVYEINDDNEDVSLVSPVHQGTLETREAIIVERSKLRGELRRAQKSTTTLERELIRLKAESQLLKAQISEAATATVADAGVTTQLRQELELTIFECGICMERIDNPYEANVCGHVFCKACILEWAEASPSAVPSCPTCRLGDEEDFALAPISNLSAKYFINQLNAISPP</sequence>
<dbReference type="SUPFAM" id="SSF57850">
    <property type="entry name" value="RING/U-box"/>
    <property type="match status" value="1"/>
</dbReference>
<dbReference type="GO" id="GO:0008270">
    <property type="term" value="F:zinc ion binding"/>
    <property type="evidence" value="ECO:0007669"/>
    <property type="project" value="UniProtKB-KW"/>
</dbReference>
<dbReference type="PANTHER" id="PTHR23041:SF78">
    <property type="entry name" value="E3 UBIQUITIN-PROTEIN LIGASE RNF4"/>
    <property type="match status" value="1"/>
</dbReference>
<name>A0A550BVN7_9AGAR</name>
<feature type="domain" description="RING-type" evidence="6">
    <location>
        <begin position="138"/>
        <end position="181"/>
    </location>
</feature>